<dbReference type="AlphaFoldDB" id="A0A3B0RAL8"/>
<dbReference type="GO" id="GO:0030429">
    <property type="term" value="F:kynureninase activity"/>
    <property type="evidence" value="ECO:0007669"/>
    <property type="project" value="InterPro"/>
</dbReference>
<dbReference type="Pfam" id="PF22580">
    <property type="entry name" value="KYNU_C"/>
    <property type="match status" value="1"/>
</dbReference>
<dbReference type="InterPro" id="IPR015424">
    <property type="entry name" value="PyrdxlP-dep_Trfase"/>
</dbReference>
<dbReference type="InterPro" id="IPR015422">
    <property type="entry name" value="PyrdxlP-dep_Trfase_small"/>
</dbReference>
<accession>A0A3B0RAL8</accession>
<reference evidence="2" key="1">
    <citation type="submission" date="2018-06" db="EMBL/GenBank/DDBJ databases">
        <authorList>
            <person name="Zhirakovskaya E."/>
        </authorList>
    </citation>
    <scope>NUCLEOTIDE SEQUENCE</scope>
</reference>
<dbReference type="GO" id="GO:0009435">
    <property type="term" value="P:NAD+ biosynthetic process"/>
    <property type="evidence" value="ECO:0007669"/>
    <property type="project" value="InterPro"/>
</dbReference>
<evidence type="ECO:0008006" key="3">
    <source>
        <dbReference type="Google" id="ProtNLM"/>
    </source>
</evidence>
<evidence type="ECO:0000256" key="1">
    <source>
        <dbReference type="ARBA" id="ARBA00022898"/>
    </source>
</evidence>
<dbReference type="GO" id="GO:0005737">
    <property type="term" value="C:cytoplasm"/>
    <property type="evidence" value="ECO:0007669"/>
    <property type="project" value="InterPro"/>
</dbReference>
<dbReference type="InterPro" id="IPR010111">
    <property type="entry name" value="Kynureninase"/>
</dbReference>
<dbReference type="Gene3D" id="3.90.1150.10">
    <property type="entry name" value="Aspartate Aminotransferase, domain 1"/>
    <property type="match status" value="1"/>
</dbReference>
<dbReference type="GO" id="GO:0030170">
    <property type="term" value="F:pyridoxal phosphate binding"/>
    <property type="evidence" value="ECO:0007669"/>
    <property type="project" value="InterPro"/>
</dbReference>
<protein>
    <recommendedName>
        <fullName evidence="3">Cysteine desulfurase</fullName>
    </recommendedName>
</protein>
<gene>
    <name evidence="2" type="ORF">MNBD_ALPHA04-1103</name>
</gene>
<dbReference type="EMBL" id="UOEF01000068">
    <property type="protein sequence ID" value="VAV89101.1"/>
    <property type="molecule type" value="Genomic_DNA"/>
</dbReference>
<organism evidence="2">
    <name type="scientific">hydrothermal vent metagenome</name>
    <dbReference type="NCBI Taxonomy" id="652676"/>
    <lineage>
        <taxon>unclassified sequences</taxon>
        <taxon>metagenomes</taxon>
        <taxon>ecological metagenomes</taxon>
    </lineage>
</organism>
<dbReference type="SUPFAM" id="SSF53383">
    <property type="entry name" value="PLP-dependent transferases"/>
    <property type="match status" value="1"/>
</dbReference>
<sequence>MSSLSLKIHRLIAALQAQFLTADPLPEMILLNPMDDGPHARFLAFRGDGATALHDALADRNIVTDVRGDVLRIGFAIYHDAEDVTRLVDNLTQIPMA</sequence>
<dbReference type="GO" id="GO:0006569">
    <property type="term" value="P:L-tryptophan catabolic process"/>
    <property type="evidence" value="ECO:0007669"/>
    <property type="project" value="InterPro"/>
</dbReference>
<evidence type="ECO:0000313" key="2">
    <source>
        <dbReference type="EMBL" id="VAV89101.1"/>
    </source>
</evidence>
<proteinExistence type="predicted"/>
<keyword evidence="1" id="KW-0663">Pyridoxal phosphate</keyword>
<name>A0A3B0RAL8_9ZZZZ</name>